<accession>A0ABS8RM56</accession>
<evidence type="ECO:0000313" key="2">
    <source>
        <dbReference type="EMBL" id="MCD7447110.1"/>
    </source>
</evidence>
<dbReference type="EMBL" id="JACEIK010000029">
    <property type="protein sequence ID" value="MCD7447110.1"/>
    <property type="molecule type" value="Genomic_DNA"/>
</dbReference>
<keyword evidence="3" id="KW-1185">Reference proteome</keyword>
<sequence length="129" mass="14429">METYCLLSNLLANGGTMDIYICYKGKVFIKNTHMSSDSFETTCGIGGPNKYSTNKVGEGLNAPLDELEDEFGLSNEKEDSDEDLDEDDVEPTVHDEVKEDENINLSGDEDSYRIDVHEELNIVKEALVR</sequence>
<comment type="caution">
    <text evidence="2">The sequence shown here is derived from an EMBL/GenBank/DDBJ whole genome shotgun (WGS) entry which is preliminary data.</text>
</comment>
<name>A0ABS8RM56_DATST</name>
<feature type="region of interest" description="Disordered" evidence="1">
    <location>
        <begin position="72"/>
        <end position="98"/>
    </location>
</feature>
<dbReference type="Proteomes" id="UP000823775">
    <property type="component" value="Unassembled WGS sequence"/>
</dbReference>
<reference evidence="2 3" key="1">
    <citation type="journal article" date="2021" name="BMC Genomics">
        <title>Datura genome reveals duplications of psychoactive alkaloid biosynthetic genes and high mutation rate following tissue culture.</title>
        <authorList>
            <person name="Rajewski A."/>
            <person name="Carter-House D."/>
            <person name="Stajich J."/>
            <person name="Litt A."/>
        </authorList>
    </citation>
    <scope>NUCLEOTIDE SEQUENCE [LARGE SCALE GENOMIC DNA]</scope>
    <source>
        <strain evidence="2">AR-01</strain>
    </source>
</reference>
<evidence type="ECO:0000256" key="1">
    <source>
        <dbReference type="SAM" id="MobiDB-lite"/>
    </source>
</evidence>
<feature type="compositionally biased region" description="Acidic residues" evidence="1">
    <location>
        <begin position="78"/>
        <end position="90"/>
    </location>
</feature>
<organism evidence="2 3">
    <name type="scientific">Datura stramonium</name>
    <name type="common">Jimsonweed</name>
    <name type="synonym">Common thornapple</name>
    <dbReference type="NCBI Taxonomy" id="4076"/>
    <lineage>
        <taxon>Eukaryota</taxon>
        <taxon>Viridiplantae</taxon>
        <taxon>Streptophyta</taxon>
        <taxon>Embryophyta</taxon>
        <taxon>Tracheophyta</taxon>
        <taxon>Spermatophyta</taxon>
        <taxon>Magnoliopsida</taxon>
        <taxon>eudicotyledons</taxon>
        <taxon>Gunneridae</taxon>
        <taxon>Pentapetalae</taxon>
        <taxon>asterids</taxon>
        <taxon>lamiids</taxon>
        <taxon>Solanales</taxon>
        <taxon>Solanaceae</taxon>
        <taxon>Solanoideae</taxon>
        <taxon>Datureae</taxon>
        <taxon>Datura</taxon>
    </lineage>
</organism>
<proteinExistence type="predicted"/>
<evidence type="ECO:0000313" key="3">
    <source>
        <dbReference type="Proteomes" id="UP000823775"/>
    </source>
</evidence>
<protein>
    <submittedName>
        <fullName evidence="2">Uncharacterized protein</fullName>
    </submittedName>
</protein>
<gene>
    <name evidence="2" type="ORF">HAX54_023855</name>
</gene>